<dbReference type="EMBL" id="JALNTZ010000001">
    <property type="protein sequence ID" value="KAJ3664861.1"/>
    <property type="molecule type" value="Genomic_DNA"/>
</dbReference>
<dbReference type="InterPro" id="IPR013604">
    <property type="entry name" value="7TM_chemorcpt"/>
</dbReference>
<evidence type="ECO:0000256" key="3">
    <source>
        <dbReference type="ARBA" id="ARBA00022692"/>
    </source>
</evidence>
<evidence type="ECO:0000256" key="6">
    <source>
        <dbReference type="RuleBase" id="RU363108"/>
    </source>
</evidence>
<organism evidence="7 8">
    <name type="scientific">Zophobas morio</name>
    <dbReference type="NCBI Taxonomy" id="2755281"/>
    <lineage>
        <taxon>Eukaryota</taxon>
        <taxon>Metazoa</taxon>
        <taxon>Ecdysozoa</taxon>
        <taxon>Arthropoda</taxon>
        <taxon>Hexapoda</taxon>
        <taxon>Insecta</taxon>
        <taxon>Pterygota</taxon>
        <taxon>Neoptera</taxon>
        <taxon>Endopterygota</taxon>
        <taxon>Coleoptera</taxon>
        <taxon>Polyphaga</taxon>
        <taxon>Cucujiformia</taxon>
        <taxon>Tenebrionidae</taxon>
        <taxon>Zophobas</taxon>
    </lineage>
</organism>
<name>A0AA38J0R4_9CUCU</name>
<keyword evidence="4 6" id="KW-1133">Transmembrane helix</keyword>
<dbReference type="Pfam" id="PF08395">
    <property type="entry name" value="7tm_7"/>
    <property type="match status" value="1"/>
</dbReference>
<keyword evidence="6" id="KW-0675">Receptor</keyword>
<comment type="caution">
    <text evidence="6">Lacks conserved residue(s) required for the propagation of feature annotation.</text>
</comment>
<evidence type="ECO:0000256" key="5">
    <source>
        <dbReference type="ARBA" id="ARBA00023136"/>
    </source>
</evidence>
<dbReference type="Proteomes" id="UP001168821">
    <property type="component" value="Unassembled WGS sequence"/>
</dbReference>
<feature type="transmembrane region" description="Helical" evidence="6">
    <location>
        <begin position="167"/>
        <end position="191"/>
    </location>
</feature>
<gene>
    <name evidence="7" type="ORF">Zmor_000401</name>
</gene>
<evidence type="ECO:0000313" key="7">
    <source>
        <dbReference type="EMBL" id="KAJ3664861.1"/>
    </source>
</evidence>
<keyword evidence="2 6" id="KW-1003">Cell membrane</keyword>
<feature type="transmembrane region" description="Helical" evidence="6">
    <location>
        <begin position="135"/>
        <end position="155"/>
    </location>
</feature>
<feature type="transmembrane region" description="Helical" evidence="6">
    <location>
        <begin position="241"/>
        <end position="260"/>
    </location>
</feature>
<keyword evidence="8" id="KW-1185">Reference proteome</keyword>
<feature type="transmembrane region" description="Helical" evidence="6">
    <location>
        <begin position="73"/>
        <end position="96"/>
    </location>
</feature>
<dbReference type="GO" id="GO:0050909">
    <property type="term" value="P:sensory perception of taste"/>
    <property type="evidence" value="ECO:0007669"/>
    <property type="project" value="InterPro"/>
</dbReference>
<reference evidence="7" key="1">
    <citation type="journal article" date="2023" name="G3 (Bethesda)">
        <title>Whole genome assemblies of Zophobas morio and Tenebrio molitor.</title>
        <authorList>
            <person name="Kaur S."/>
            <person name="Stinson S.A."/>
            <person name="diCenzo G.C."/>
        </authorList>
    </citation>
    <scope>NUCLEOTIDE SEQUENCE</scope>
    <source>
        <strain evidence="7">QUZm001</strain>
    </source>
</reference>
<evidence type="ECO:0000256" key="2">
    <source>
        <dbReference type="ARBA" id="ARBA00022475"/>
    </source>
</evidence>
<dbReference type="GO" id="GO:0005886">
    <property type="term" value="C:plasma membrane"/>
    <property type="evidence" value="ECO:0007669"/>
    <property type="project" value="UniProtKB-SubCell"/>
</dbReference>
<sequence>MHTKRSKIFTILKVIHFNLKCLGFVHFSLNDLSKTRPSLSKFSILAHIFHIAYGTVAIIIFPKYFSMFQTQTVISQLVGFFTGLLTVLTGLDNIFWSKIYQRQIFKLFKYFYQLDEDFQRAAFDLNYGTVKTAGGVLMTIDVLLSLFLMFVHTMFDKDTIKITLDTQVVVVFLFTFIFWSQATFYCQYVLFTNTARLMFLQIDHELNSKTISVKKYRLCCDLHTKLSDVIRLMNELYNIQIILLFTSSFVLMTLEVYGAIVHEYEMALTTLISSLYGSALMIYKMWGLIFNAENLTSSVSKFNGISAIVSLRFHFAYLQNCVLAKNEKNVKTKF</sequence>
<comment type="caution">
    <text evidence="7">The sequence shown here is derived from an EMBL/GenBank/DDBJ whole genome shotgun (WGS) entry which is preliminary data.</text>
</comment>
<evidence type="ECO:0000313" key="8">
    <source>
        <dbReference type="Proteomes" id="UP001168821"/>
    </source>
</evidence>
<comment type="similarity">
    <text evidence="6">Belongs to the insect chemoreceptor superfamily. Gustatory receptor (GR) family.</text>
</comment>
<feature type="transmembrane region" description="Helical" evidence="6">
    <location>
        <begin position="42"/>
        <end position="61"/>
    </location>
</feature>
<feature type="transmembrane region" description="Helical" evidence="6">
    <location>
        <begin position="266"/>
        <end position="283"/>
    </location>
</feature>
<dbReference type="AlphaFoldDB" id="A0AA38J0R4"/>
<keyword evidence="5 6" id="KW-0472">Membrane</keyword>
<accession>A0AA38J0R4</accession>
<comment type="function">
    <text evidence="6">Gustatory receptor which mediates acceptance or avoidance behavior, depending on its substrates.</text>
</comment>
<dbReference type="GO" id="GO:0007165">
    <property type="term" value="P:signal transduction"/>
    <property type="evidence" value="ECO:0007669"/>
    <property type="project" value="UniProtKB-KW"/>
</dbReference>
<evidence type="ECO:0000256" key="4">
    <source>
        <dbReference type="ARBA" id="ARBA00022989"/>
    </source>
</evidence>
<keyword evidence="3 6" id="KW-0812">Transmembrane</keyword>
<evidence type="ECO:0000256" key="1">
    <source>
        <dbReference type="ARBA" id="ARBA00004651"/>
    </source>
</evidence>
<comment type="subcellular location">
    <subcellularLocation>
        <location evidence="1 6">Cell membrane</location>
        <topology evidence="1 6">Multi-pass membrane protein</topology>
    </subcellularLocation>
</comment>
<protein>
    <recommendedName>
        <fullName evidence="6">Gustatory receptor</fullName>
    </recommendedName>
</protein>
<keyword evidence="6" id="KW-0807">Transducer</keyword>
<proteinExistence type="inferred from homology"/>